<protein>
    <submittedName>
        <fullName evidence="1">Uncharacterized protein</fullName>
    </submittedName>
</protein>
<accession>A0ABR9F8N3</accession>
<comment type="caution">
    <text evidence="1">The sequence shown here is derived from an EMBL/GenBank/DDBJ whole genome shotgun (WGS) entry which is preliminary data.</text>
</comment>
<gene>
    <name evidence="1" type="ORF">EI163_04100</name>
</gene>
<sequence>MDNRKKRAYNLLYRIGALEAIVSQKETNREELCRFICQQLPRHHLNQLLEGIEVAFKNSDSHLKETFKYVPLAGPGPQLHHYTVQEAILGLQGDESFEVSNYSTRPAGGHYALIQAGSLLITTSVVTKDKAQPTSAKYRREFSAINEKLEAQHPDLFQSATPPLGPNDDSLHALLLPYTAKWTEGDHSSPLGIVVAVPFSDPSAGFHLRISADELLQYYDEIDGLGDVAYPKLRASMRRDEERDQHEGGSE</sequence>
<dbReference type="Proteomes" id="UP000754821">
    <property type="component" value="Unassembled WGS sequence"/>
</dbReference>
<dbReference type="RefSeq" id="WP_192526794.1">
    <property type="nucleotide sequence ID" value="NZ_JABUZC010000028.1"/>
</dbReference>
<name>A0ABR9F8N3_9GAMM</name>
<keyword evidence="2" id="KW-1185">Reference proteome</keyword>
<organism evidence="1 2">
    <name type="scientific">Halomonas citrativorans</name>
    <dbReference type="NCBI Taxonomy" id="2742612"/>
    <lineage>
        <taxon>Bacteria</taxon>
        <taxon>Pseudomonadati</taxon>
        <taxon>Pseudomonadota</taxon>
        <taxon>Gammaproteobacteria</taxon>
        <taxon>Oceanospirillales</taxon>
        <taxon>Halomonadaceae</taxon>
        <taxon>Halomonas</taxon>
    </lineage>
</organism>
<evidence type="ECO:0000313" key="2">
    <source>
        <dbReference type="Proteomes" id="UP000754821"/>
    </source>
</evidence>
<proteinExistence type="predicted"/>
<evidence type="ECO:0000313" key="1">
    <source>
        <dbReference type="EMBL" id="MBE0402746.1"/>
    </source>
</evidence>
<reference evidence="1 2" key="1">
    <citation type="submission" date="2020-07" db="EMBL/GenBank/DDBJ databases">
        <title>Halophilic bacteria isolated from french cheeses.</title>
        <authorList>
            <person name="Kothe C.I."/>
            <person name="Farah-Kraiem B."/>
            <person name="Renault P."/>
            <person name="Dridi B."/>
        </authorList>
    </citation>
    <scope>NUCLEOTIDE SEQUENCE [LARGE SCALE GENOMIC DNA]</scope>
    <source>
        <strain evidence="1 2">FME16</strain>
    </source>
</reference>
<dbReference type="EMBL" id="RRZC01000003">
    <property type="protein sequence ID" value="MBE0402746.1"/>
    <property type="molecule type" value="Genomic_DNA"/>
</dbReference>